<organism evidence="1">
    <name type="scientific">marine sediment metagenome</name>
    <dbReference type="NCBI Taxonomy" id="412755"/>
    <lineage>
        <taxon>unclassified sequences</taxon>
        <taxon>metagenomes</taxon>
        <taxon>ecological metagenomes</taxon>
    </lineage>
</organism>
<dbReference type="AlphaFoldDB" id="X1DZA8"/>
<proteinExistence type="predicted"/>
<comment type="caution">
    <text evidence="1">The sequence shown here is derived from an EMBL/GenBank/DDBJ whole genome shotgun (WGS) entry which is preliminary data.</text>
</comment>
<dbReference type="EMBL" id="BART01040050">
    <property type="protein sequence ID" value="GAH25617.1"/>
    <property type="molecule type" value="Genomic_DNA"/>
</dbReference>
<reference evidence="1" key="1">
    <citation type="journal article" date="2014" name="Front. Microbiol.">
        <title>High frequency of phylogenetically diverse reductive dehalogenase-homologous genes in deep subseafloor sedimentary metagenomes.</title>
        <authorList>
            <person name="Kawai M."/>
            <person name="Futagami T."/>
            <person name="Toyoda A."/>
            <person name="Takaki Y."/>
            <person name="Nishi S."/>
            <person name="Hori S."/>
            <person name="Arai W."/>
            <person name="Tsubouchi T."/>
            <person name="Morono Y."/>
            <person name="Uchiyama I."/>
            <person name="Ito T."/>
            <person name="Fujiyama A."/>
            <person name="Inagaki F."/>
            <person name="Takami H."/>
        </authorList>
    </citation>
    <scope>NUCLEOTIDE SEQUENCE</scope>
    <source>
        <strain evidence="1">Expedition CK06-06</strain>
    </source>
</reference>
<protein>
    <submittedName>
        <fullName evidence="1">Uncharacterized protein</fullName>
    </submittedName>
</protein>
<sequence length="67" mass="7974">MDRMTEKNLMDQNLWPAKKFFYGPTEISFSTSGQNYDCLNKSLCLVKLEQVVNMNKNELWENYKNTM</sequence>
<name>X1DZA8_9ZZZZ</name>
<accession>X1DZA8</accession>
<gene>
    <name evidence="1" type="ORF">S01H4_65442</name>
</gene>
<feature type="non-terminal residue" evidence="1">
    <location>
        <position position="67"/>
    </location>
</feature>
<evidence type="ECO:0000313" key="1">
    <source>
        <dbReference type="EMBL" id="GAH25617.1"/>
    </source>
</evidence>